<dbReference type="SUPFAM" id="SSF117289">
    <property type="entry name" value="Nucleoporin domain"/>
    <property type="match status" value="1"/>
</dbReference>
<evidence type="ECO:0000256" key="4">
    <source>
        <dbReference type="ARBA" id="ARBA00022816"/>
    </source>
</evidence>
<dbReference type="Pfam" id="PF03177">
    <property type="entry name" value="Nucleoporin_C"/>
    <property type="match status" value="1"/>
</dbReference>
<accession>A0ABR3AD77</accession>
<dbReference type="Proteomes" id="UP001437256">
    <property type="component" value="Unassembled WGS sequence"/>
</dbReference>
<keyword evidence="6" id="KW-0811">Translocation</keyword>
<keyword evidence="5" id="KW-0653">Protein transport</keyword>
<reference evidence="11 12" key="1">
    <citation type="submission" date="2024-05" db="EMBL/GenBank/DDBJ databases">
        <title>A draft genome resource for the thread blight pathogen Marasmius tenuissimus strain MS-2.</title>
        <authorList>
            <person name="Yulfo-Soto G.E."/>
            <person name="Baruah I.K."/>
            <person name="Amoako-Attah I."/>
            <person name="Bukari Y."/>
            <person name="Meinhardt L.W."/>
            <person name="Bailey B.A."/>
            <person name="Cohen S.P."/>
        </authorList>
    </citation>
    <scope>NUCLEOTIDE SEQUENCE [LARGE SCALE GENOMIC DNA]</scope>
    <source>
        <strain evidence="11 12">MS-2</strain>
    </source>
</reference>
<keyword evidence="7" id="KW-0539">Nucleus</keyword>
<feature type="region of interest" description="Disordered" evidence="8">
    <location>
        <begin position="1"/>
        <end position="47"/>
    </location>
</feature>
<keyword evidence="3" id="KW-0813">Transport</keyword>
<gene>
    <name evidence="11" type="ORF">AAF712_001226</name>
</gene>
<dbReference type="InterPro" id="IPR007187">
    <property type="entry name" value="Nucleoporin_Nup133/Nup155_C"/>
</dbReference>
<evidence type="ECO:0000256" key="7">
    <source>
        <dbReference type="ARBA" id="ARBA00023242"/>
    </source>
</evidence>
<evidence type="ECO:0000259" key="10">
    <source>
        <dbReference type="Pfam" id="PF08801"/>
    </source>
</evidence>
<evidence type="ECO:0000256" key="6">
    <source>
        <dbReference type="ARBA" id="ARBA00023010"/>
    </source>
</evidence>
<name>A0ABR3AD77_9AGAR</name>
<keyword evidence="4" id="KW-0509">mRNA transport</keyword>
<evidence type="ECO:0000256" key="3">
    <source>
        <dbReference type="ARBA" id="ARBA00022448"/>
    </source>
</evidence>
<organism evidence="11 12">
    <name type="scientific">Marasmius tenuissimus</name>
    <dbReference type="NCBI Taxonomy" id="585030"/>
    <lineage>
        <taxon>Eukaryota</taxon>
        <taxon>Fungi</taxon>
        <taxon>Dikarya</taxon>
        <taxon>Basidiomycota</taxon>
        <taxon>Agaricomycotina</taxon>
        <taxon>Agaricomycetes</taxon>
        <taxon>Agaricomycetidae</taxon>
        <taxon>Agaricales</taxon>
        <taxon>Marasmiineae</taxon>
        <taxon>Marasmiaceae</taxon>
        <taxon>Marasmius</taxon>
    </lineage>
</organism>
<feature type="domain" description="Nucleoporin Nup133/Nup155-like N-terminal" evidence="10">
    <location>
        <begin position="84"/>
        <end position="391"/>
    </location>
</feature>
<keyword evidence="12" id="KW-1185">Reference proteome</keyword>
<dbReference type="PANTHER" id="PTHR13405">
    <property type="entry name" value="NUCLEAR PORE COMPLEX PROTEIN NUP133"/>
    <property type="match status" value="1"/>
</dbReference>
<comment type="caution">
    <text evidence="11">The sequence shown here is derived from an EMBL/GenBank/DDBJ whole genome shotgun (WGS) entry which is preliminary data.</text>
</comment>
<evidence type="ECO:0000259" key="9">
    <source>
        <dbReference type="Pfam" id="PF03177"/>
    </source>
</evidence>
<dbReference type="InterPro" id="IPR014908">
    <property type="entry name" value="Nucleoporin_Nup133/Nup155_N"/>
</dbReference>
<evidence type="ECO:0000313" key="11">
    <source>
        <dbReference type="EMBL" id="KAL0071369.1"/>
    </source>
</evidence>
<evidence type="ECO:0000256" key="8">
    <source>
        <dbReference type="SAM" id="MobiDB-lite"/>
    </source>
</evidence>
<dbReference type="Gene3D" id="1.20.58.1380">
    <property type="match status" value="1"/>
</dbReference>
<evidence type="ECO:0000313" key="12">
    <source>
        <dbReference type="Proteomes" id="UP001437256"/>
    </source>
</evidence>
<evidence type="ECO:0008006" key="13">
    <source>
        <dbReference type="Google" id="ProtNLM"/>
    </source>
</evidence>
<proteinExistence type="inferred from homology"/>
<dbReference type="InterPro" id="IPR037624">
    <property type="entry name" value="Nup133-like"/>
</dbReference>
<evidence type="ECO:0000256" key="1">
    <source>
        <dbReference type="ARBA" id="ARBA00004259"/>
    </source>
</evidence>
<sequence>MASFSPSPAPRRSTRLKQQPTSPPRRIRVGNASSRLGTPVRTNERNRGFAHDEVSVASAMEVDDSGSVMSERTSRLNTEMLFAKSDQLSVSFYADLPIEVSQILRNADFMRELYSGEIDTVTGFALVTSAQTCFVWQHSLAIKGIPTCYILPCPWDYNQTIPPFHCLVPYGSGREPGLILVSTTGEIRFWDSIGIGLAGGDRYTTTHLGVTSEELVTNLIRVDQQTYAASTTSGSIFRLILTSTGGKYHIASHLFSKPTPQLSLTRLIPSLFSQSSSNNNNNQINLEPGNVSALALGATTVEGGREIWALVDSRVQKWDMKLEGWEEVLFDEDISDIVRSAVRDTFGDSVEQDDARLDLELVDLAIDGANKLVVLVSYAGKEQSDLMAMDVGNIKRIYALVQLTLIGSTFKTESVRGIPYQSTSSSGAPMHPRIQLLPDGLLVSIQFGDAVALCARESDYQERLELKSTSDRTFGVGVMQSDSIVLVLTAATMMKVNVNIDRVLTFDSETGRADLIKSIMTQAILYGSLPNNPLHFSFPPDVDEESLMQGAEQLSQAILHSGIVSFKSMISPTYRDPSDPLLVRANQDLTSQLKGRKERLSWLIQFINDNLVLLKMSQSCRQHLLMDAEKLSAALDLWSRHNELLAEAPTHSVLNDAVYLFMSGSAEGQQDDYMRAFFRTHIGVLGNLVQKIPDITLNAAQETAKSVADLLPEANNILLVRRATFERYTRLTVWQTVLNSAFRHREDHLGLYDIQLPVIKPWTSEQEIIDGVLALFDTSTRVVESSPERGPVGPTDLSELATVLFICIQERLEWLDVAGQEAVSLKREYEELKSKFDHLRPEVLETLRRNGQAERAFSLAEQYRDFSSLAALCHRETVFPPEENPNAARIQTYVDHFKEEFTTELYRWYIQHGELRVMFAQEATHKEYLDKYFSENPNPGISWLQDLGNRRYAGAASALHTVATHEVNLETKHLMLSLGKLSQLAHLQESEDAEDGGLLDAFHDDLDFVSVHESLLEEFKVVLSKLRGKKSLDTQVETILRERAMTLADRNELVLIFKNLVRDLLQGKSLSIEDAVDVLTLKDNKDSAQDYSTALQLLARCQLPEARKISAFRTVWRRIYIHDDWDAIRKTTNVSDAELQKRFKNTALYNTLLETLPREDDQEGYETVPDVALIIPSVEEIASRWPGMPQDQIERLIQDYNLECDKLGDMDLNDVYHRVRELAVEDLTGQEP</sequence>
<dbReference type="EMBL" id="JBBXMP010000003">
    <property type="protein sequence ID" value="KAL0071369.1"/>
    <property type="molecule type" value="Genomic_DNA"/>
</dbReference>
<dbReference type="Pfam" id="PF08801">
    <property type="entry name" value="Nucleoporin_N"/>
    <property type="match status" value="1"/>
</dbReference>
<dbReference type="InterPro" id="IPR015943">
    <property type="entry name" value="WD40/YVTN_repeat-like_dom_sf"/>
</dbReference>
<comment type="similarity">
    <text evidence="2">Belongs to the nucleoporin Nup133 family.</text>
</comment>
<dbReference type="PANTHER" id="PTHR13405:SF11">
    <property type="entry name" value="NUCLEAR PORE COMPLEX PROTEIN NUP133"/>
    <property type="match status" value="1"/>
</dbReference>
<feature type="domain" description="Nucleoporin Nup133/Nup155-like C-terminal" evidence="9">
    <location>
        <begin position="802"/>
        <end position="1207"/>
    </location>
</feature>
<evidence type="ECO:0000256" key="5">
    <source>
        <dbReference type="ARBA" id="ARBA00022927"/>
    </source>
</evidence>
<dbReference type="Gene3D" id="2.130.10.10">
    <property type="entry name" value="YVTN repeat-like/Quinoprotein amine dehydrogenase"/>
    <property type="match status" value="1"/>
</dbReference>
<protein>
    <recommendedName>
        <fullName evidence="13">Nuclear pore complex protein</fullName>
    </recommendedName>
</protein>
<comment type="subcellular location">
    <subcellularLocation>
        <location evidence="1">Nucleus envelope</location>
    </subcellularLocation>
</comment>
<evidence type="ECO:0000256" key="2">
    <source>
        <dbReference type="ARBA" id="ARBA00005569"/>
    </source>
</evidence>